<dbReference type="InterPro" id="IPR038619">
    <property type="entry name" value="MraZ_sf"/>
</dbReference>
<dbReference type="InterPro" id="IPR035642">
    <property type="entry name" value="MraZ_N"/>
</dbReference>
<dbReference type="PROSITE" id="PS51740">
    <property type="entry name" value="SPOVT_ABRB"/>
    <property type="match status" value="1"/>
</dbReference>
<evidence type="ECO:0000259" key="1">
    <source>
        <dbReference type="PROSITE" id="PS51740"/>
    </source>
</evidence>
<reference evidence="2" key="1">
    <citation type="submission" date="2018-06" db="EMBL/GenBank/DDBJ databases">
        <authorList>
            <person name="Zhirakovskaya E."/>
        </authorList>
    </citation>
    <scope>NUCLEOTIDE SEQUENCE</scope>
</reference>
<protein>
    <recommendedName>
        <fullName evidence="1">SpoVT-AbrB domain-containing protein</fullName>
    </recommendedName>
</protein>
<dbReference type="SUPFAM" id="SSF89447">
    <property type="entry name" value="AbrB/MazE/MraZ-like"/>
    <property type="match status" value="1"/>
</dbReference>
<dbReference type="AlphaFoldDB" id="A0A3B0RHP7"/>
<gene>
    <name evidence="2" type="ORF">MNBD_ALPHA04-1075</name>
</gene>
<dbReference type="InterPro" id="IPR007159">
    <property type="entry name" value="SpoVT-AbrB_dom"/>
</dbReference>
<evidence type="ECO:0000313" key="2">
    <source>
        <dbReference type="EMBL" id="VAV88386.1"/>
    </source>
</evidence>
<feature type="domain" description="SpoVT-AbrB" evidence="1">
    <location>
        <begin position="10"/>
        <end position="58"/>
    </location>
</feature>
<dbReference type="InterPro" id="IPR037914">
    <property type="entry name" value="SpoVT-AbrB_sf"/>
</dbReference>
<dbReference type="GO" id="GO:0003677">
    <property type="term" value="F:DNA binding"/>
    <property type="evidence" value="ECO:0007669"/>
    <property type="project" value="InterPro"/>
</dbReference>
<dbReference type="Gene3D" id="3.40.1550.20">
    <property type="entry name" value="Transcriptional regulator MraZ domain"/>
    <property type="match status" value="1"/>
</dbReference>
<dbReference type="CDD" id="cd16320">
    <property type="entry name" value="MraZ_N"/>
    <property type="match status" value="1"/>
</dbReference>
<dbReference type="EMBL" id="UOEF01000043">
    <property type="protein sequence ID" value="VAV88386.1"/>
    <property type="molecule type" value="Genomic_DNA"/>
</dbReference>
<accession>A0A3B0RHP7</accession>
<proteinExistence type="predicted"/>
<name>A0A3B0RHP7_9ZZZZ</name>
<organism evidence="2">
    <name type="scientific">hydrothermal vent metagenome</name>
    <dbReference type="NCBI Taxonomy" id="652676"/>
    <lineage>
        <taxon>unclassified sequences</taxon>
        <taxon>metagenomes</taxon>
        <taxon>ecological metagenomes</taxon>
    </lineage>
</organism>
<sequence>MTGAFAYSGSAISAIDDKGRLSIPAFLRKDLIVSSGGRTICVGLHEQWDCLVACGLSRKADMLSEIQAEWEAAVARGDKFDRKAEGARRFSSLKDTSFDASGRFQLPPELEAVSGFKGQVYCLGTGVDFCLWDPQTLLETTHDVPVDKRIVEFEINKMAKKK</sequence>